<evidence type="ECO:0000259" key="2">
    <source>
        <dbReference type="Pfam" id="PF00266"/>
    </source>
</evidence>
<dbReference type="Proteomes" id="UP000294114">
    <property type="component" value="Unassembled WGS sequence"/>
</dbReference>
<dbReference type="InterPro" id="IPR015422">
    <property type="entry name" value="PyrdxlP-dep_Trfase_small"/>
</dbReference>
<dbReference type="OrthoDB" id="250246at2"/>
<keyword evidence="1" id="KW-0663">Pyridoxal phosphate</keyword>
<dbReference type="PANTHER" id="PTHR43092">
    <property type="entry name" value="L-CYSTEINE DESULFHYDRASE"/>
    <property type="match status" value="1"/>
</dbReference>
<keyword evidence="4" id="KW-1185">Reference proteome</keyword>
<reference evidence="3 4" key="1">
    <citation type="submission" date="2019-02" db="EMBL/GenBank/DDBJ databases">
        <title>Sequencing the genomes of 1000 actinobacteria strains.</title>
        <authorList>
            <person name="Klenk H.-P."/>
        </authorList>
    </citation>
    <scope>NUCLEOTIDE SEQUENCE [LARGE SCALE GENOMIC DNA]</scope>
    <source>
        <strain evidence="3 4">DSM 45612</strain>
    </source>
</reference>
<accession>A0A4Q8B9Z9</accession>
<proteinExistence type="predicted"/>
<feature type="domain" description="Aminotransferase class V" evidence="2">
    <location>
        <begin position="59"/>
        <end position="303"/>
    </location>
</feature>
<comment type="caution">
    <text evidence="3">The sequence shown here is derived from an EMBL/GenBank/DDBJ whole genome shotgun (WGS) entry which is preliminary data.</text>
</comment>
<name>A0A4Q8B9Z9_9ACTN</name>
<evidence type="ECO:0000313" key="3">
    <source>
        <dbReference type="EMBL" id="RZU73975.1"/>
    </source>
</evidence>
<gene>
    <name evidence="3" type="ORF">EV384_2410</name>
</gene>
<sequence length="393" mass="42222">MTVPQPPESIAGARLLFSLDPSVSHLNHGSFGAVPIGVQRTQQRLRDEMEANPLRFFTQGLVDRIAHTRRHLAGFLGADPEGTALVGNATTGVAVVLQSLGLRPGDEVLTTDHGYGAVGFSVQRECRRTGATQRTLRVPLTAGDEEVVEIVRSGLRPGRTKLLVVDQLTSATARLFPAAALVGVARERGVLVLVDAAHAPGMLPITVASIGADFWVGNLHKWAYAPRGTAALVVAEPWRERIEPLVVSWEQEAGFPARVEWQATLDYTPWLAAPVGLFTLRSLGLDRVRAHNAALAAYGQRVVGDALGVAPADLPQPGGPTVSMRLIPLPRGVATTMDAAKALQTRIAERLAAEVAVMTWNDRGWLRLCGQVYNTPDEYDRLAVRLPALLAGR</sequence>
<dbReference type="InterPro" id="IPR015424">
    <property type="entry name" value="PyrdxlP-dep_Trfase"/>
</dbReference>
<organism evidence="3 4">
    <name type="scientific">Micromonospora kangleipakensis</name>
    <dbReference type="NCBI Taxonomy" id="1077942"/>
    <lineage>
        <taxon>Bacteria</taxon>
        <taxon>Bacillati</taxon>
        <taxon>Actinomycetota</taxon>
        <taxon>Actinomycetes</taxon>
        <taxon>Micromonosporales</taxon>
        <taxon>Micromonosporaceae</taxon>
        <taxon>Micromonospora</taxon>
    </lineage>
</organism>
<evidence type="ECO:0000256" key="1">
    <source>
        <dbReference type="ARBA" id="ARBA00022898"/>
    </source>
</evidence>
<dbReference type="SUPFAM" id="SSF53383">
    <property type="entry name" value="PLP-dependent transferases"/>
    <property type="match status" value="1"/>
</dbReference>
<dbReference type="PANTHER" id="PTHR43092:SF2">
    <property type="entry name" value="HERCYNYLCYSTEINE SULFOXIDE LYASE"/>
    <property type="match status" value="1"/>
</dbReference>
<protein>
    <submittedName>
        <fullName evidence="3">Isopenicillin-N epimerase</fullName>
    </submittedName>
</protein>
<dbReference type="Gene3D" id="3.90.1150.10">
    <property type="entry name" value="Aspartate Aminotransferase, domain 1"/>
    <property type="match status" value="1"/>
</dbReference>
<dbReference type="AlphaFoldDB" id="A0A4Q8B9Z9"/>
<dbReference type="InterPro" id="IPR000192">
    <property type="entry name" value="Aminotrans_V_dom"/>
</dbReference>
<dbReference type="InterPro" id="IPR015421">
    <property type="entry name" value="PyrdxlP-dep_Trfase_major"/>
</dbReference>
<dbReference type="RefSeq" id="WP_130332927.1">
    <property type="nucleotide sequence ID" value="NZ_SHLD01000001.1"/>
</dbReference>
<evidence type="ECO:0000313" key="4">
    <source>
        <dbReference type="Proteomes" id="UP000294114"/>
    </source>
</evidence>
<dbReference type="Pfam" id="PF00266">
    <property type="entry name" value="Aminotran_5"/>
    <property type="match status" value="1"/>
</dbReference>
<dbReference type="Gene3D" id="3.40.640.10">
    <property type="entry name" value="Type I PLP-dependent aspartate aminotransferase-like (Major domain)"/>
    <property type="match status" value="1"/>
</dbReference>
<dbReference type="EMBL" id="SHLD01000001">
    <property type="protein sequence ID" value="RZU73975.1"/>
    <property type="molecule type" value="Genomic_DNA"/>
</dbReference>